<evidence type="ECO:0000313" key="11">
    <source>
        <dbReference type="EMBL" id="KAL3804761.1"/>
    </source>
</evidence>
<dbReference type="FunFam" id="3.40.50.620:FF:000085">
    <property type="entry name" value="Tyrosine--tRNA ligase 1 cytoplasmic"/>
    <property type="match status" value="1"/>
</dbReference>
<name>A0ABD3R094_9STRA</name>
<dbReference type="PANTHER" id="PTHR46264">
    <property type="entry name" value="TYROSINE-TRNA LIGASE"/>
    <property type="match status" value="1"/>
</dbReference>
<protein>
    <recommendedName>
        <fullName evidence="3">tyrosine--tRNA ligase</fullName>
        <ecNumber evidence="3">6.1.1.1</ecNumber>
    </recommendedName>
    <alternativeName>
        <fullName evidence="9">Tyrosyl-tRNA synthetase</fullName>
    </alternativeName>
</protein>
<evidence type="ECO:0000313" key="12">
    <source>
        <dbReference type="Proteomes" id="UP001530400"/>
    </source>
</evidence>
<evidence type="ECO:0000256" key="5">
    <source>
        <dbReference type="ARBA" id="ARBA00022741"/>
    </source>
</evidence>
<evidence type="ECO:0000256" key="4">
    <source>
        <dbReference type="ARBA" id="ARBA00022598"/>
    </source>
</evidence>
<comment type="similarity">
    <text evidence="2">Belongs to the class-I aminoacyl-tRNA synthetase family.</text>
</comment>
<proteinExistence type="inferred from homology"/>
<sequence length="788" mass="86513">MAPKPPPPPPRPWTDEMEEDCQRILTVGEECISEKELRALILAKGRGVDEDAPRIRLYDGFEPSGRMHIAQGLLKSVNVNKCTSPGTHSTFVFWVADWFALMNDKMGGDLSKIGIVGEYLIEVWKAAGMDLENVEFRWASVEITEKADKYWPLMLDVARRFNITRIKKCCQIMGRLEGSLTSAQVLYPLMQCTDVFFLQADICQLGVDQRKVNMLAREYCDAAKKKFKPVILSHHMLYGLKKGQEKMSKSDPDSAIFMEDTVEDVERKINKAYCPTMADIEAEGGNEIVQETVEDAGTESMHLTKDVLKNPILDYVQHIVLSPPGSSFTCGTATSPDGQTFTKYEDVRSSFINGDITPDQLKKGLIASLNQLLQPVRDHFTNNEKAKHLLDQVRKFKRSSAPSSDDAVPKVVRNDLTSSGAVPANSHLVMTSLPSSNPTLQSAADLLTKLSAAPDKETPKVLMLMDWTARVNGALDADAKLLSAYYSVMLTSLRALDIQLNGEENAVMKNVTVLLQSDAILKDPSNYWISVINAGRHFSLDTVMGAGIGLGEGMKDSEQVGAVIGKLMMVADVLAVNPKSVALDPAVDEMGVALAGLNLQESSNGPSALSVEAYLIQEYYRAKLGHPSIASQFPVPVAVHISNGPNLRLQPPRESAALKTEFDEYFLLDDPKVNAKSKMKKSFCEPGNIDFCPPIELLAYFGGLDSGKEVTIQRSDDNGGNVTYASKADLRKDFESGSLHPGDLKALVSSTMMEVLTSISDELKKDDDATKGAKGLKAFEKKMSKQKK</sequence>
<evidence type="ECO:0000256" key="10">
    <source>
        <dbReference type="ARBA" id="ARBA00048248"/>
    </source>
</evidence>
<dbReference type="GO" id="GO:0005524">
    <property type="term" value="F:ATP binding"/>
    <property type="evidence" value="ECO:0007669"/>
    <property type="project" value="UniProtKB-KW"/>
</dbReference>
<keyword evidence="6" id="KW-0067">ATP-binding</keyword>
<dbReference type="GO" id="GO:0006412">
    <property type="term" value="P:translation"/>
    <property type="evidence" value="ECO:0007669"/>
    <property type="project" value="UniProtKB-KW"/>
</dbReference>
<evidence type="ECO:0000256" key="9">
    <source>
        <dbReference type="ARBA" id="ARBA00033323"/>
    </source>
</evidence>
<gene>
    <name evidence="11" type="ORF">ACHAWO_013789</name>
</gene>
<dbReference type="InterPro" id="IPR050489">
    <property type="entry name" value="Tyr-tRNA_synthase"/>
</dbReference>
<organism evidence="11 12">
    <name type="scientific">Cyclotella atomus</name>
    <dbReference type="NCBI Taxonomy" id="382360"/>
    <lineage>
        <taxon>Eukaryota</taxon>
        <taxon>Sar</taxon>
        <taxon>Stramenopiles</taxon>
        <taxon>Ochrophyta</taxon>
        <taxon>Bacillariophyta</taxon>
        <taxon>Coscinodiscophyceae</taxon>
        <taxon>Thalassiosirophycidae</taxon>
        <taxon>Stephanodiscales</taxon>
        <taxon>Stephanodiscaceae</taxon>
        <taxon>Cyclotella</taxon>
    </lineage>
</organism>
<dbReference type="AlphaFoldDB" id="A0ABD3R094"/>
<dbReference type="SUPFAM" id="SSF52374">
    <property type="entry name" value="Nucleotidylyl transferase"/>
    <property type="match status" value="2"/>
</dbReference>
<evidence type="ECO:0000256" key="8">
    <source>
        <dbReference type="ARBA" id="ARBA00023146"/>
    </source>
</evidence>
<comment type="catalytic activity">
    <reaction evidence="10">
        <text>tRNA(Tyr) + L-tyrosine + ATP = L-tyrosyl-tRNA(Tyr) + AMP + diphosphate + H(+)</text>
        <dbReference type="Rhea" id="RHEA:10220"/>
        <dbReference type="Rhea" id="RHEA-COMP:9706"/>
        <dbReference type="Rhea" id="RHEA-COMP:9707"/>
        <dbReference type="ChEBI" id="CHEBI:15378"/>
        <dbReference type="ChEBI" id="CHEBI:30616"/>
        <dbReference type="ChEBI" id="CHEBI:33019"/>
        <dbReference type="ChEBI" id="CHEBI:58315"/>
        <dbReference type="ChEBI" id="CHEBI:78442"/>
        <dbReference type="ChEBI" id="CHEBI:78536"/>
        <dbReference type="ChEBI" id="CHEBI:456215"/>
        <dbReference type="EC" id="6.1.1.1"/>
    </reaction>
</comment>
<dbReference type="InterPro" id="IPR014729">
    <property type="entry name" value="Rossmann-like_a/b/a_fold"/>
</dbReference>
<dbReference type="Proteomes" id="UP001530400">
    <property type="component" value="Unassembled WGS sequence"/>
</dbReference>
<evidence type="ECO:0000256" key="7">
    <source>
        <dbReference type="ARBA" id="ARBA00022917"/>
    </source>
</evidence>
<keyword evidence="5" id="KW-0547">Nucleotide-binding</keyword>
<dbReference type="Pfam" id="PF00579">
    <property type="entry name" value="tRNA-synt_1b"/>
    <property type="match status" value="1"/>
</dbReference>
<evidence type="ECO:0000256" key="3">
    <source>
        <dbReference type="ARBA" id="ARBA00013160"/>
    </source>
</evidence>
<evidence type="ECO:0000256" key="2">
    <source>
        <dbReference type="ARBA" id="ARBA00005594"/>
    </source>
</evidence>
<keyword evidence="7" id="KW-0648">Protein biosynthesis</keyword>
<evidence type="ECO:0000256" key="1">
    <source>
        <dbReference type="ARBA" id="ARBA00002025"/>
    </source>
</evidence>
<accession>A0ABD3R094</accession>
<dbReference type="EMBL" id="JALLPJ020000029">
    <property type="protein sequence ID" value="KAL3804761.1"/>
    <property type="molecule type" value="Genomic_DNA"/>
</dbReference>
<dbReference type="GO" id="GO:0004831">
    <property type="term" value="F:tyrosine-tRNA ligase activity"/>
    <property type="evidence" value="ECO:0007669"/>
    <property type="project" value="UniProtKB-EC"/>
</dbReference>
<reference evidence="11 12" key="1">
    <citation type="submission" date="2024-10" db="EMBL/GenBank/DDBJ databases">
        <title>Updated reference genomes for cyclostephanoid diatoms.</title>
        <authorList>
            <person name="Roberts W.R."/>
            <person name="Alverson A.J."/>
        </authorList>
    </citation>
    <scope>NUCLEOTIDE SEQUENCE [LARGE SCALE GENOMIC DNA]</scope>
    <source>
        <strain evidence="11 12">AJA010-31</strain>
    </source>
</reference>
<dbReference type="PANTHER" id="PTHR46264:SF4">
    <property type="entry name" value="TYROSINE--TRNA LIGASE, CYTOPLASMIC"/>
    <property type="match status" value="1"/>
</dbReference>
<dbReference type="NCBIfam" id="NF006330">
    <property type="entry name" value="PRK08560.1"/>
    <property type="match status" value="1"/>
</dbReference>
<dbReference type="Gene3D" id="1.10.240.10">
    <property type="entry name" value="Tyrosyl-Transfer RNA Synthetase"/>
    <property type="match status" value="1"/>
</dbReference>
<keyword evidence="12" id="KW-1185">Reference proteome</keyword>
<keyword evidence="8" id="KW-0030">Aminoacyl-tRNA synthetase</keyword>
<keyword evidence="4" id="KW-0436">Ligase</keyword>
<comment type="function">
    <text evidence="1">Catalyzes the attachment of tyrosine to tRNA(Tyr) in a two-step reaction: tyrosine is first activated by ATP to form Tyr-AMP and then transferred to the acceptor end of tRNA(Tyr).</text>
</comment>
<comment type="caution">
    <text evidence="11">The sequence shown here is derived from an EMBL/GenBank/DDBJ whole genome shotgun (WGS) entry which is preliminary data.</text>
</comment>
<dbReference type="Gene3D" id="3.40.50.620">
    <property type="entry name" value="HUPs"/>
    <property type="match status" value="2"/>
</dbReference>
<dbReference type="InterPro" id="IPR002305">
    <property type="entry name" value="aa-tRNA-synth_Ic"/>
</dbReference>
<evidence type="ECO:0000256" key="6">
    <source>
        <dbReference type="ARBA" id="ARBA00022840"/>
    </source>
</evidence>
<dbReference type="EC" id="6.1.1.1" evidence="3"/>